<keyword evidence="2" id="KW-0378">Hydrolase</keyword>
<evidence type="ECO:0000313" key="2">
    <source>
        <dbReference type="EMBL" id="QQB16058.1"/>
    </source>
</evidence>
<dbReference type="Gene3D" id="3.40.50.1820">
    <property type="entry name" value="alpha/beta hydrolase"/>
    <property type="match status" value="1"/>
</dbReference>
<gene>
    <name evidence="2" type="ORF">I6H47_08130</name>
</gene>
<dbReference type="Proteomes" id="UP000595374">
    <property type="component" value="Chromosome"/>
</dbReference>
<dbReference type="AlphaFoldDB" id="A0A7T4DKK1"/>
<dbReference type="EMBL" id="CP065989">
    <property type="protein sequence ID" value="QQB16058.1"/>
    <property type="molecule type" value="Genomic_DNA"/>
</dbReference>
<name>A0A7T4DKK1_9MICO</name>
<dbReference type="InterPro" id="IPR029058">
    <property type="entry name" value="AB_hydrolase_fold"/>
</dbReference>
<protein>
    <submittedName>
        <fullName evidence="2">Alpha/beta hydrolase</fullName>
    </submittedName>
</protein>
<accession>A0A7T4DKK1</accession>
<organism evidence="2 3">
    <name type="scientific">Brevibacterium casei</name>
    <dbReference type="NCBI Taxonomy" id="33889"/>
    <lineage>
        <taxon>Bacteria</taxon>
        <taxon>Bacillati</taxon>
        <taxon>Actinomycetota</taxon>
        <taxon>Actinomycetes</taxon>
        <taxon>Micrococcales</taxon>
        <taxon>Brevibacteriaceae</taxon>
        <taxon>Brevibacterium</taxon>
    </lineage>
</organism>
<evidence type="ECO:0000259" key="1">
    <source>
        <dbReference type="Pfam" id="PF12697"/>
    </source>
</evidence>
<reference evidence="2 3" key="1">
    <citation type="submission" date="2020-12" db="EMBL/GenBank/DDBJ databases">
        <title>FDA dAtabase for Regulatory Grade micrObial Sequences (FDA-ARGOS): Supporting development and validation of Infectious Disease Dx tests.</title>
        <authorList>
            <person name="Sproer C."/>
            <person name="Gronow S."/>
            <person name="Severitt S."/>
            <person name="Schroder I."/>
            <person name="Tallon L."/>
            <person name="Sadzewicz L."/>
            <person name="Zhao X."/>
            <person name="Boylan J."/>
            <person name="Ott S."/>
            <person name="Bowen H."/>
            <person name="Vavikolanu K."/>
            <person name="Mehta A."/>
            <person name="Aluvathingal J."/>
            <person name="Nadendla S."/>
            <person name="Lowell S."/>
            <person name="Myers T."/>
            <person name="Yan Y."/>
            <person name="Sichtig H."/>
        </authorList>
    </citation>
    <scope>NUCLEOTIDE SEQUENCE [LARGE SCALE GENOMIC DNA]</scope>
    <source>
        <strain evidence="2 3">FDAARGOS_990</strain>
    </source>
</reference>
<proteinExistence type="predicted"/>
<sequence length="256" mass="27313">MPLADGHLTVDVYGDPEGDPADSLVVLPGVMSDARAWRRFAAALTTWARVIVVNRRGRAPSSELPEGHSLLTEVADLGAVLDAFAARQLFAWSFGGLVGLHAANDRRLDHVIAYEPVMAPFGEHALPALEAAHEAADWDAAVEIINVDVSGFDADHVAGLRANEHAWRMLEELARPLYPELRAIATASVPAEFGARAHRIDVLIGEDDLGAAPYGTSVADVLSLTPRARTHTVPGQGHMAHLEDPSGLAALVDTLR</sequence>
<dbReference type="Pfam" id="PF12697">
    <property type="entry name" value="Abhydrolase_6"/>
    <property type="match status" value="1"/>
</dbReference>
<dbReference type="InterPro" id="IPR000073">
    <property type="entry name" value="AB_hydrolase_1"/>
</dbReference>
<dbReference type="SUPFAM" id="SSF53474">
    <property type="entry name" value="alpha/beta-Hydrolases"/>
    <property type="match status" value="1"/>
</dbReference>
<evidence type="ECO:0000313" key="3">
    <source>
        <dbReference type="Proteomes" id="UP000595374"/>
    </source>
</evidence>
<feature type="domain" description="AB hydrolase-1" evidence="1">
    <location>
        <begin position="24"/>
        <end position="250"/>
    </location>
</feature>
<dbReference type="GO" id="GO:0016787">
    <property type="term" value="F:hydrolase activity"/>
    <property type="evidence" value="ECO:0007669"/>
    <property type="project" value="UniProtKB-KW"/>
</dbReference>